<evidence type="ECO:0000259" key="4">
    <source>
        <dbReference type="PROSITE" id="PS50932"/>
    </source>
</evidence>
<dbReference type="Pfam" id="PF13377">
    <property type="entry name" value="Peripla_BP_3"/>
    <property type="match status" value="1"/>
</dbReference>
<proteinExistence type="predicted"/>
<keyword evidence="6" id="KW-1185">Reference proteome</keyword>
<evidence type="ECO:0000256" key="2">
    <source>
        <dbReference type="ARBA" id="ARBA00023125"/>
    </source>
</evidence>
<dbReference type="InterPro" id="IPR010982">
    <property type="entry name" value="Lambda_DNA-bd_dom_sf"/>
</dbReference>
<dbReference type="PANTHER" id="PTHR30146">
    <property type="entry name" value="LACI-RELATED TRANSCRIPTIONAL REPRESSOR"/>
    <property type="match status" value="1"/>
</dbReference>
<dbReference type="EMBL" id="LAJE02000402">
    <property type="protein sequence ID" value="OEO28005.1"/>
    <property type="molecule type" value="Genomic_DNA"/>
</dbReference>
<evidence type="ECO:0000256" key="1">
    <source>
        <dbReference type="ARBA" id="ARBA00023015"/>
    </source>
</evidence>
<evidence type="ECO:0000313" key="5">
    <source>
        <dbReference type="EMBL" id="OEO28005.1"/>
    </source>
</evidence>
<name>A0A1E5XHE1_9HYPH</name>
<protein>
    <recommendedName>
        <fullName evidence="4">HTH lacI-type domain-containing protein</fullName>
    </recommendedName>
</protein>
<dbReference type="SMART" id="SM00354">
    <property type="entry name" value="HTH_LACI"/>
    <property type="match status" value="1"/>
</dbReference>
<dbReference type="PANTHER" id="PTHR30146:SF153">
    <property type="entry name" value="LACTOSE OPERON REPRESSOR"/>
    <property type="match status" value="1"/>
</dbReference>
<evidence type="ECO:0000313" key="6">
    <source>
        <dbReference type="Proteomes" id="UP000095463"/>
    </source>
</evidence>
<dbReference type="InterPro" id="IPR046335">
    <property type="entry name" value="LacI/GalR-like_sensor"/>
</dbReference>
<dbReference type="CDD" id="cd01392">
    <property type="entry name" value="HTH_LacI"/>
    <property type="match status" value="1"/>
</dbReference>
<dbReference type="RefSeq" id="WP_069912671.1">
    <property type="nucleotide sequence ID" value="NZ_LAJE02000402.1"/>
</dbReference>
<keyword evidence="3" id="KW-0804">Transcription</keyword>
<dbReference type="AlphaFoldDB" id="A0A1E5XHE1"/>
<dbReference type="Gene3D" id="3.40.50.2300">
    <property type="match status" value="2"/>
</dbReference>
<accession>A0A1E5XHE1</accession>
<keyword evidence="1" id="KW-0805">Transcription regulation</keyword>
<dbReference type="InterPro" id="IPR000843">
    <property type="entry name" value="HTH_LacI"/>
</dbReference>
<dbReference type="Gene3D" id="1.10.260.40">
    <property type="entry name" value="lambda repressor-like DNA-binding domains"/>
    <property type="match status" value="1"/>
</dbReference>
<evidence type="ECO:0000256" key="3">
    <source>
        <dbReference type="ARBA" id="ARBA00023163"/>
    </source>
</evidence>
<dbReference type="SUPFAM" id="SSF53822">
    <property type="entry name" value="Periplasmic binding protein-like I"/>
    <property type="match status" value="1"/>
</dbReference>
<comment type="caution">
    <text evidence="5">The sequence shown here is derived from an EMBL/GenBank/DDBJ whole genome shotgun (WGS) entry which is preliminary data.</text>
</comment>
<sequence>MVPVNLRDVAAHARVSLATASRVFAGNANVQPAIKERVLASAEALGYVVNGLARAMTGRGPRSIAFVVRAMIGPTFASLAAGVESVAGKNGHLVLMCATDGDEQRERELIGVLRELRVKAVLLVGSTETDAAFDERAAGYARDLAQVGATLILCGRPPIMGQGDIVSVDYDQRSGIGAGVDELVALGHRRIAYVGEARGMTTAEQRLDGYTAALVRHGITPDPALMRVAANSEADGARAVDELLRSGVGATAVVAMTDNIAVGAYRAARGQGLTLPDDLSIIGFDDVPVVADLTPGLTTVHPPFFEVGVRAAEIALGVAPAADVLLQTRFMRRGSAAPV</sequence>
<gene>
    <name evidence="5" type="ORF">VW23_006790</name>
</gene>
<dbReference type="Pfam" id="PF00356">
    <property type="entry name" value="LacI"/>
    <property type="match status" value="1"/>
</dbReference>
<dbReference type="SUPFAM" id="SSF47413">
    <property type="entry name" value="lambda repressor-like DNA-binding domains"/>
    <property type="match status" value="1"/>
</dbReference>
<dbReference type="GO" id="GO:0003700">
    <property type="term" value="F:DNA-binding transcription factor activity"/>
    <property type="evidence" value="ECO:0007669"/>
    <property type="project" value="TreeGrafter"/>
</dbReference>
<feature type="domain" description="HTH lacI-type" evidence="4">
    <location>
        <begin position="4"/>
        <end position="58"/>
    </location>
</feature>
<reference evidence="5 6" key="1">
    <citation type="journal article" date="2015" name="Genome Announc.">
        <title>Genome Assemblies of Three Soil-Associated Devosia species: D. insulae, D. limi, and D. soli.</title>
        <authorList>
            <person name="Hassan Y.I."/>
            <person name="Lepp D."/>
            <person name="Zhou T."/>
        </authorList>
    </citation>
    <scope>NUCLEOTIDE SEQUENCE [LARGE SCALE GENOMIC DNA]</scope>
    <source>
        <strain evidence="5 6">DS-56</strain>
    </source>
</reference>
<organism evidence="5 6">
    <name type="scientific">Devosia insulae DS-56</name>
    <dbReference type="NCBI Taxonomy" id="1116389"/>
    <lineage>
        <taxon>Bacteria</taxon>
        <taxon>Pseudomonadati</taxon>
        <taxon>Pseudomonadota</taxon>
        <taxon>Alphaproteobacteria</taxon>
        <taxon>Hyphomicrobiales</taxon>
        <taxon>Devosiaceae</taxon>
        <taxon>Devosia</taxon>
    </lineage>
</organism>
<dbReference type="CDD" id="cd06267">
    <property type="entry name" value="PBP1_LacI_sugar_binding-like"/>
    <property type="match status" value="1"/>
</dbReference>
<dbReference type="InterPro" id="IPR028082">
    <property type="entry name" value="Peripla_BP_I"/>
</dbReference>
<dbReference type="PROSITE" id="PS50932">
    <property type="entry name" value="HTH_LACI_2"/>
    <property type="match status" value="1"/>
</dbReference>
<dbReference type="Proteomes" id="UP000095463">
    <property type="component" value="Unassembled WGS sequence"/>
</dbReference>
<keyword evidence="2" id="KW-0238">DNA-binding</keyword>
<dbReference type="GO" id="GO:0000976">
    <property type="term" value="F:transcription cis-regulatory region binding"/>
    <property type="evidence" value="ECO:0007669"/>
    <property type="project" value="TreeGrafter"/>
</dbReference>